<evidence type="ECO:0000256" key="1">
    <source>
        <dbReference type="ARBA" id="ARBA00000898"/>
    </source>
</evidence>
<dbReference type="RefSeq" id="WP_048594830.1">
    <property type="nucleotide sequence ID" value="NZ_CVLB01000001.1"/>
</dbReference>
<proteinExistence type="inferred from homology"/>
<protein>
    <recommendedName>
        <fullName evidence="6">3-deoxy-D-manno-octulosonate 8-phosphate phosphatase KdsC</fullName>
        <ecNumber evidence="5">3.1.3.45</ecNumber>
    </recommendedName>
    <alternativeName>
        <fullName evidence="11">KDO 8-P phosphatase</fullName>
    </alternativeName>
</protein>
<name>A0A0G4K8G6_9SPIR</name>
<evidence type="ECO:0000256" key="7">
    <source>
        <dbReference type="ARBA" id="ARBA00022723"/>
    </source>
</evidence>
<accession>A0A0G4K8G6</accession>
<dbReference type="GO" id="GO:0019143">
    <property type="term" value="F:3-deoxy-manno-octulosonate-8-phosphatase activity"/>
    <property type="evidence" value="ECO:0007669"/>
    <property type="project" value="UniProtKB-EC"/>
</dbReference>
<dbReference type="EMBL" id="CVLB01000001">
    <property type="protein sequence ID" value="CRF33720.1"/>
    <property type="molecule type" value="Genomic_DNA"/>
</dbReference>
<dbReference type="NCBIfam" id="TIGR01670">
    <property type="entry name" value="KdsC-phosphatas"/>
    <property type="match status" value="1"/>
</dbReference>
<dbReference type="SFLD" id="SFLDS00003">
    <property type="entry name" value="Haloacid_Dehalogenase"/>
    <property type="match status" value="1"/>
</dbReference>
<gene>
    <name evidence="13" type="ORF">BRSU_1621</name>
</gene>
<comment type="similarity">
    <text evidence="3">Belongs to the KdsC family.</text>
</comment>
<sequence>MNIRDYISYLLNKNKLKKVKLLVSDIDGVMTDGRLIFDDNGVESKFFNTQDGMGVVLALKAGIKIAVISGSNSNAIKTRFDKFRRHGFEDLILGQENKMPVILTLMEKYGLKKEEIAYIGDDLIDLSVMRYVGISFSPKDAHNEALKVANVIIHKRGGYGAVRVVIDMILKSKGIYNEIVSKF</sequence>
<dbReference type="Proteomes" id="UP000043763">
    <property type="component" value="Unassembled WGS sequence"/>
</dbReference>
<dbReference type="GO" id="GO:0046872">
    <property type="term" value="F:metal ion binding"/>
    <property type="evidence" value="ECO:0007669"/>
    <property type="project" value="UniProtKB-KW"/>
</dbReference>
<dbReference type="OrthoDB" id="9805604at2"/>
<keyword evidence="7 12" id="KW-0479">Metal-binding</keyword>
<evidence type="ECO:0000256" key="8">
    <source>
        <dbReference type="ARBA" id="ARBA00022801"/>
    </source>
</evidence>
<evidence type="ECO:0000256" key="9">
    <source>
        <dbReference type="ARBA" id="ARBA00022842"/>
    </source>
</evidence>
<dbReference type="GO" id="GO:0009103">
    <property type="term" value="P:lipopolysaccharide biosynthetic process"/>
    <property type="evidence" value="ECO:0007669"/>
    <property type="project" value="UniProtKB-KW"/>
</dbReference>
<comment type="catalytic activity">
    <reaction evidence="1">
        <text>3-deoxy-alpha-D-manno-2-octulosonate-8-phosphate + H2O = 3-deoxy-alpha-D-manno-oct-2-ulosonate + phosphate</text>
        <dbReference type="Rhea" id="RHEA:11500"/>
        <dbReference type="ChEBI" id="CHEBI:15377"/>
        <dbReference type="ChEBI" id="CHEBI:43474"/>
        <dbReference type="ChEBI" id="CHEBI:85985"/>
        <dbReference type="ChEBI" id="CHEBI:85986"/>
        <dbReference type="EC" id="3.1.3.45"/>
    </reaction>
</comment>
<dbReference type="InterPro" id="IPR036412">
    <property type="entry name" value="HAD-like_sf"/>
</dbReference>
<dbReference type="Gene3D" id="3.40.50.1000">
    <property type="entry name" value="HAD superfamily/HAD-like"/>
    <property type="match status" value="1"/>
</dbReference>
<dbReference type="FunFam" id="3.40.50.1000:FF:000029">
    <property type="entry name" value="3-deoxy-D-manno-octulosonate 8-phosphate phosphatase KdsC"/>
    <property type="match status" value="1"/>
</dbReference>
<evidence type="ECO:0000256" key="4">
    <source>
        <dbReference type="ARBA" id="ARBA00011881"/>
    </source>
</evidence>
<keyword evidence="10" id="KW-0448">Lipopolysaccharide biosynthesis</keyword>
<evidence type="ECO:0000256" key="12">
    <source>
        <dbReference type="PIRSR" id="PIRSR006118-2"/>
    </source>
</evidence>
<dbReference type="PANTHER" id="PTHR21485">
    <property type="entry name" value="HAD SUPERFAMILY MEMBERS CMAS AND KDSC"/>
    <property type="match status" value="1"/>
</dbReference>
<keyword evidence="8" id="KW-0378">Hydrolase</keyword>
<feature type="binding site" evidence="12">
    <location>
        <position position="121"/>
    </location>
    <ligand>
        <name>Mg(2+)</name>
        <dbReference type="ChEBI" id="CHEBI:18420"/>
    </ligand>
</feature>
<comment type="subunit">
    <text evidence="4">Homotetramer.</text>
</comment>
<organism evidence="13 14">
    <name type="scientific">Brachyspira suanatina</name>
    <dbReference type="NCBI Taxonomy" id="381802"/>
    <lineage>
        <taxon>Bacteria</taxon>
        <taxon>Pseudomonadati</taxon>
        <taxon>Spirochaetota</taxon>
        <taxon>Spirochaetia</taxon>
        <taxon>Brachyspirales</taxon>
        <taxon>Brachyspiraceae</taxon>
        <taxon>Brachyspira</taxon>
    </lineage>
</organism>
<reference evidence="14" key="1">
    <citation type="submission" date="2015-04" db="EMBL/GenBank/DDBJ databases">
        <authorList>
            <person name="Mushtaq Mamoona"/>
        </authorList>
    </citation>
    <scope>NUCLEOTIDE SEQUENCE [LARGE SCALE GENOMIC DNA]</scope>
    <source>
        <strain evidence="14">AN4859/03</strain>
    </source>
</reference>
<dbReference type="CDD" id="cd01630">
    <property type="entry name" value="HAD_KDO-like"/>
    <property type="match status" value="1"/>
</dbReference>
<dbReference type="GO" id="GO:0008781">
    <property type="term" value="F:N-acylneuraminate cytidylyltransferase activity"/>
    <property type="evidence" value="ECO:0007669"/>
    <property type="project" value="TreeGrafter"/>
</dbReference>
<keyword evidence="14" id="KW-1185">Reference proteome</keyword>
<evidence type="ECO:0000256" key="10">
    <source>
        <dbReference type="ARBA" id="ARBA00022985"/>
    </source>
</evidence>
<dbReference type="InterPro" id="IPR050793">
    <property type="entry name" value="CMP-NeuNAc_synthase"/>
</dbReference>
<evidence type="ECO:0000256" key="11">
    <source>
        <dbReference type="ARBA" id="ARBA00031051"/>
    </source>
</evidence>
<dbReference type="SFLD" id="SFLDG01138">
    <property type="entry name" value="C1.6.2:_Deoxy-d-mannose-octulo"/>
    <property type="match status" value="1"/>
</dbReference>
<dbReference type="PIRSF" id="PIRSF006118">
    <property type="entry name" value="KDO8-P_Ptase"/>
    <property type="match status" value="1"/>
</dbReference>
<dbReference type="InterPro" id="IPR023214">
    <property type="entry name" value="HAD_sf"/>
</dbReference>
<dbReference type="InterPro" id="IPR010023">
    <property type="entry name" value="KdsC_fam"/>
</dbReference>
<evidence type="ECO:0000313" key="13">
    <source>
        <dbReference type="EMBL" id="CRF33720.1"/>
    </source>
</evidence>
<comment type="cofactor">
    <cofactor evidence="2 12">
        <name>Mg(2+)</name>
        <dbReference type="ChEBI" id="CHEBI:18420"/>
    </cofactor>
</comment>
<evidence type="ECO:0000256" key="5">
    <source>
        <dbReference type="ARBA" id="ARBA00013066"/>
    </source>
</evidence>
<evidence type="ECO:0000313" key="14">
    <source>
        <dbReference type="Proteomes" id="UP000043763"/>
    </source>
</evidence>
<dbReference type="PANTHER" id="PTHR21485:SF6">
    <property type="entry name" value="N-ACYLNEURAMINATE CYTIDYLYLTRANSFERASE-RELATED"/>
    <property type="match status" value="1"/>
</dbReference>
<feature type="binding site" evidence="12">
    <location>
        <position position="25"/>
    </location>
    <ligand>
        <name>Mg(2+)</name>
        <dbReference type="ChEBI" id="CHEBI:18420"/>
    </ligand>
</feature>
<dbReference type="SUPFAM" id="SSF56784">
    <property type="entry name" value="HAD-like"/>
    <property type="match status" value="1"/>
</dbReference>
<evidence type="ECO:0000256" key="2">
    <source>
        <dbReference type="ARBA" id="ARBA00001946"/>
    </source>
</evidence>
<keyword evidence="9 12" id="KW-0460">Magnesium</keyword>
<dbReference type="Pfam" id="PF08282">
    <property type="entry name" value="Hydrolase_3"/>
    <property type="match status" value="1"/>
</dbReference>
<evidence type="ECO:0000256" key="6">
    <source>
        <dbReference type="ARBA" id="ARBA00020092"/>
    </source>
</evidence>
<dbReference type="SFLD" id="SFLDG01136">
    <property type="entry name" value="C1.6:_Phosphoserine_Phosphatas"/>
    <property type="match status" value="1"/>
</dbReference>
<feature type="binding site" evidence="12">
    <location>
        <position position="27"/>
    </location>
    <ligand>
        <name>substrate</name>
    </ligand>
</feature>
<dbReference type="EC" id="3.1.3.45" evidence="5"/>
<dbReference type="AlphaFoldDB" id="A0A0G4K8G6"/>
<evidence type="ECO:0000256" key="3">
    <source>
        <dbReference type="ARBA" id="ARBA00005893"/>
    </source>
</evidence>